<evidence type="ECO:0000256" key="1">
    <source>
        <dbReference type="ARBA" id="ARBA00001933"/>
    </source>
</evidence>
<comment type="cofactor">
    <cofactor evidence="1">
        <name>pyridoxal 5'-phosphate</name>
        <dbReference type="ChEBI" id="CHEBI:597326"/>
    </cofactor>
</comment>
<dbReference type="InterPro" id="IPR004839">
    <property type="entry name" value="Aminotransferase_I/II_large"/>
</dbReference>
<evidence type="ECO:0000256" key="5">
    <source>
        <dbReference type="ARBA" id="ARBA00022679"/>
    </source>
</evidence>
<proteinExistence type="inferred from homology"/>
<reference evidence="8 9" key="1">
    <citation type="submission" date="2020-04" db="EMBL/GenBank/DDBJ databases">
        <authorList>
            <person name="Hitch T.C.A."/>
            <person name="Wylensek D."/>
            <person name="Clavel T."/>
        </authorList>
    </citation>
    <scope>NUCLEOTIDE SEQUENCE [LARGE SCALE GENOMIC DNA]</scope>
    <source>
        <strain evidence="8 9">Oil-RF-744-FAT-WT-6-1</strain>
    </source>
</reference>
<dbReference type="SUPFAM" id="SSF53383">
    <property type="entry name" value="PLP-dependent transferases"/>
    <property type="match status" value="1"/>
</dbReference>
<dbReference type="PANTHER" id="PTHR42790">
    <property type="entry name" value="AMINOTRANSFERASE"/>
    <property type="match status" value="1"/>
</dbReference>
<comment type="subunit">
    <text evidence="3">Homodimer.</text>
</comment>
<dbReference type="GO" id="GO:1901605">
    <property type="term" value="P:alpha-amino acid metabolic process"/>
    <property type="evidence" value="ECO:0007669"/>
    <property type="project" value="TreeGrafter"/>
</dbReference>
<accession>A0A848BWC0</accession>
<dbReference type="InterPro" id="IPR015424">
    <property type="entry name" value="PyrdxlP-dep_Trfase"/>
</dbReference>
<protein>
    <submittedName>
        <fullName evidence="8">PLP-dependent aminotransferase family protein</fullName>
    </submittedName>
</protein>
<dbReference type="InterPro" id="IPR015421">
    <property type="entry name" value="PyrdxlP-dep_Trfase_major"/>
</dbReference>
<dbReference type="AlphaFoldDB" id="A0A848BWC0"/>
<sequence length="395" mass="44859">MTKFSDFANTLKASDIAELLELTEKPEVISFAGGLPAPELFPIEEMKQVDQAIYEKEGRKAVQYGTTEGYVPLREEIAKRMKKSFFVDCEAKDIVITTGSQQGLFILSQILVNKDETIAMESPSYMGAIMAFNPVRPNYIEVPTDDKGIIPEELDKILATDKSVRMIYVIPEFQNPTGITWPVERRKAFMDVINKYDVVVVEDDPYGEIRYDIEKLPSLKSMDTQGKVVFLGSFSKIFMPGLRLGWTIANPEIIDKFVKFKQAVDLGTSTFGQRQAAYYCQMFDMDAHIKEINALYAKRRDLMCESMKKYFPEECKFTYPQGGLFTWVTLPEGMDAKELMPKCLAKDVAYVPGGIFYPNGGNGNHFRLNYSNMPEDRIVEGIKRLGEVLKEELSK</sequence>
<dbReference type="Proteomes" id="UP000591071">
    <property type="component" value="Unassembled WGS sequence"/>
</dbReference>
<organism evidence="8 9">
    <name type="scientific">Megasphaera hexanoica</name>
    <dbReference type="NCBI Taxonomy" id="1675036"/>
    <lineage>
        <taxon>Bacteria</taxon>
        <taxon>Bacillati</taxon>
        <taxon>Bacillota</taxon>
        <taxon>Negativicutes</taxon>
        <taxon>Veillonellales</taxon>
        <taxon>Veillonellaceae</taxon>
        <taxon>Megasphaera</taxon>
    </lineage>
</organism>
<dbReference type="EMBL" id="JABAFG010000011">
    <property type="protein sequence ID" value="NME28544.1"/>
    <property type="molecule type" value="Genomic_DNA"/>
</dbReference>
<dbReference type="Gene3D" id="3.40.640.10">
    <property type="entry name" value="Type I PLP-dependent aspartate aminotransferase-like (Major domain)"/>
    <property type="match status" value="1"/>
</dbReference>
<dbReference type="KEGG" id="mhw:ACT01_05540"/>
<dbReference type="FunFam" id="3.40.640.10:FF:000053">
    <property type="entry name" value="Aminotransferase, class I"/>
    <property type="match status" value="1"/>
</dbReference>
<dbReference type="GO" id="GO:0008483">
    <property type="term" value="F:transaminase activity"/>
    <property type="evidence" value="ECO:0007669"/>
    <property type="project" value="UniProtKB-KW"/>
</dbReference>
<name>A0A848BWC0_9FIRM</name>
<evidence type="ECO:0000313" key="8">
    <source>
        <dbReference type="EMBL" id="NME28544.1"/>
    </source>
</evidence>
<dbReference type="OrthoDB" id="9802328at2"/>
<evidence type="ECO:0000256" key="2">
    <source>
        <dbReference type="ARBA" id="ARBA00007441"/>
    </source>
</evidence>
<evidence type="ECO:0000313" key="9">
    <source>
        <dbReference type="Proteomes" id="UP000591071"/>
    </source>
</evidence>
<gene>
    <name evidence="8" type="ORF">HF872_07885</name>
</gene>
<comment type="similarity">
    <text evidence="2">Belongs to the class-I pyridoxal-phosphate-dependent aminotransferase family.</text>
</comment>
<evidence type="ECO:0000256" key="4">
    <source>
        <dbReference type="ARBA" id="ARBA00022576"/>
    </source>
</evidence>
<evidence type="ECO:0000256" key="6">
    <source>
        <dbReference type="ARBA" id="ARBA00022898"/>
    </source>
</evidence>
<keyword evidence="4 8" id="KW-0032">Aminotransferase</keyword>
<dbReference type="GO" id="GO:0030170">
    <property type="term" value="F:pyridoxal phosphate binding"/>
    <property type="evidence" value="ECO:0007669"/>
    <property type="project" value="InterPro"/>
</dbReference>
<dbReference type="Gene3D" id="3.90.1150.10">
    <property type="entry name" value="Aspartate Aminotransferase, domain 1"/>
    <property type="match status" value="1"/>
</dbReference>
<feature type="domain" description="Aminotransferase class I/classII large" evidence="7">
    <location>
        <begin position="49"/>
        <end position="385"/>
    </location>
</feature>
<comment type="caution">
    <text evidence="8">The sequence shown here is derived from an EMBL/GenBank/DDBJ whole genome shotgun (WGS) entry which is preliminary data.</text>
</comment>
<dbReference type="InterPro" id="IPR015422">
    <property type="entry name" value="PyrdxlP-dep_Trfase_small"/>
</dbReference>
<evidence type="ECO:0000256" key="3">
    <source>
        <dbReference type="ARBA" id="ARBA00011738"/>
    </source>
</evidence>
<evidence type="ECO:0000259" key="7">
    <source>
        <dbReference type="Pfam" id="PF00155"/>
    </source>
</evidence>
<dbReference type="Pfam" id="PF00155">
    <property type="entry name" value="Aminotran_1_2"/>
    <property type="match status" value="1"/>
</dbReference>
<dbReference type="RefSeq" id="WP_059075766.1">
    <property type="nucleotide sequence ID" value="NZ_CP011940.1"/>
</dbReference>
<keyword evidence="6" id="KW-0663">Pyridoxal phosphate</keyword>
<keyword evidence="5 8" id="KW-0808">Transferase</keyword>
<dbReference type="CDD" id="cd00609">
    <property type="entry name" value="AAT_like"/>
    <property type="match status" value="1"/>
</dbReference>
<dbReference type="InterPro" id="IPR050859">
    <property type="entry name" value="Class-I_PLP-dep_aminotransf"/>
</dbReference>
<dbReference type="PANTHER" id="PTHR42790:SF19">
    <property type="entry name" value="KYNURENINE_ALPHA-AMINOADIPATE AMINOTRANSFERASE, MITOCHONDRIAL"/>
    <property type="match status" value="1"/>
</dbReference>